<keyword evidence="3" id="KW-0378">Hydrolase</keyword>
<dbReference type="RefSeq" id="WP_182841792.1">
    <property type="nucleotide sequence ID" value="NZ_BAAALP010000003.1"/>
</dbReference>
<accession>A0A7W3LJP4</accession>
<dbReference type="Pfam" id="PF02517">
    <property type="entry name" value="Rce1-like"/>
    <property type="match status" value="1"/>
</dbReference>
<feature type="transmembrane region" description="Helical" evidence="1">
    <location>
        <begin position="142"/>
        <end position="159"/>
    </location>
</feature>
<keyword evidence="3" id="KW-0645">Protease</keyword>
<protein>
    <submittedName>
        <fullName evidence="3">Membrane protease YdiL (CAAX protease family)</fullName>
    </submittedName>
</protein>
<feature type="transmembrane region" description="Helical" evidence="1">
    <location>
        <begin position="12"/>
        <end position="29"/>
    </location>
</feature>
<dbReference type="Proteomes" id="UP000572680">
    <property type="component" value="Unassembled WGS sequence"/>
</dbReference>
<keyword evidence="1" id="KW-0812">Transmembrane</keyword>
<comment type="caution">
    <text evidence="3">The sequence shown here is derived from an EMBL/GenBank/DDBJ whole genome shotgun (WGS) entry which is preliminary data.</text>
</comment>
<evidence type="ECO:0000313" key="3">
    <source>
        <dbReference type="EMBL" id="MBA8949344.1"/>
    </source>
</evidence>
<dbReference type="PANTHER" id="PTHR39430:SF1">
    <property type="entry name" value="PROTEASE"/>
    <property type="match status" value="1"/>
</dbReference>
<dbReference type="AlphaFoldDB" id="A0A7W3LJP4"/>
<feature type="transmembrane region" description="Helical" evidence="1">
    <location>
        <begin position="88"/>
        <end position="105"/>
    </location>
</feature>
<feature type="domain" description="CAAX prenyl protease 2/Lysostaphin resistance protein A-like" evidence="2">
    <location>
        <begin position="179"/>
        <end position="277"/>
    </location>
</feature>
<evidence type="ECO:0000313" key="4">
    <source>
        <dbReference type="Proteomes" id="UP000572680"/>
    </source>
</evidence>
<sequence>MISESRTTSSRAILAAGIAVYTLAFAWLLLTGTTRIGASADDGAARISLWAAVLPPLAALLLTRLVPPAVTPPLPLAGLPGRRLARETWAMIGAAVAFPLLLTVLPRNDLYPLVKVLVLLALPALALRLLRDGGPKARAFPAPVTWLAPLPAAAAWFLLSQVGPLAPPLTQDLPDPVVLAVASLITFLTASVLEEIFYRGWLQTRLEARHGRWPAIMISSLLFAAMHVTHIRAGAVPEGLATVVAYQGLFGVMQGYLWSRYRNIWVPIAVHTAVNLVYIDLLVQRF</sequence>
<keyword evidence="1" id="KW-0472">Membrane</keyword>
<keyword evidence="4" id="KW-1185">Reference proteome</keyword>
<proteinExistence type="predicted"/>
<keyword evidence="1" id="KW-1133">Transmembrane helix</keyword>
<evidence type="ECO:0000256" key="1">
    <source>
        <dbReference type="SAM" id="Phobius"/>
    </source>
</evidence>
<feature type="transmembrane region" description="Helical" evidence="1">
    <location>
        <begin position="49"/>
        <end position="67"/>
    </location>
</feature>
<feature type="transmembrane region" description="Helical" evidence="1">
    <location>
        <begin position="111"/>
        <end position="130"/>
    </location>
</feature>
<dbReference type="EMBL" id="JACJIA010000001">
    <property type="protein sequence ID" value="MBA8949344.1"/>
    <property type="molecule type" value="Genomic_DNA"/>
</dbReference>
<feature type="transmembrane region" description="Helical" evidence="1">
    <location>
        <begin position="179"/>
        <end position="201"/>
    </location>
</feature>
<organism evidence="3 4">
    <name type="scientific">Actinomadura namibiensis</name>
    <dbReference type="NCBI Taxonomy" id="182080"/>
    <lineage>
        <taxon>Bacteria</taxon>
        <taxon>Bacillati</taxon>
        <taxon>Actinomycetota</taxon>
        <taxon>Actinomycetes</taxon>
        <taxon>Streptosporangiales</taxon>
        <taxon>Thermomonosporaceae</taxon>
        <taxon>Actinomadura</taxon>
    </lineage>
</organism>
<name>A0A7W3LJP4_ACTNM</name>
<evidence type="ECO:0000259" key="2">
    <source>
        <dbReference type="Pfam" id="PF02517"/>
    </source>
</evidence>
<dbReference type="InterPro" id="IPR003675">
    <property type="entry name" value="Rce1/LyrA-like_dom"/>
</dbReference>
<dbReference type="PANTHER" id="PTHR39430">
    <property type="entry name" value="MEMBRANE-ASSOCIATED PROTEASE-RELATED"/>
    <property type="match status" value="1"/>
</dbReference>
<reference evidence="3 4" key="1">
    <citation type="submission" date="2020-08" db="EMBL/GenBank/DDBJ databases">
        <title>Genomic Encyclopedia of Type Strains, Phase IV (KMG-IV): sequencing the most valuable type-strain genomes for metagenomic binning, comparative biology and taxonomic classification.</title>
        <authorList>
            <person name="Goeker M."/>
        </authorList>
    </citation>
    <scope>NUCLEOTIDE SEQUENCE [LARGE SCALE GENOMIC DNA]</scope>
    <source>
        <strain evidence="3 4">DSM 44197</strain>
    </source>
</reference>
<dbReference type="GO" id="GO:0080120">
    <property type="term" value="P:CAAX-box protein maturation"/>
    <property type="evidence" value="ECO:0007669"/>
    <property type="project" value="UniProtKB-ARBA"/>
</dbReference>
<dbReference type="GO" id="GO:0006508">
    <property type="term" value="P:proteolysis"/>
    <property type="evidence" value="ECO:0007669"/>
    <property type="project" value="UniProtKB-KW"/>
</dbReference>
<dbReference type="GO" id="GO:0004175">
    <property type="term" value="F:endopeptidase activity"/>
    <property type="evidence" value="ECO:0007669"/>
    <property type="project" value="UniProtKB-ARBA"/>
</dbReference>
<gene>
    <name evidence="3" type="ORF">HNR61_000942</name>
</gene>